<accession>A0AAV9MYN5</accession>
<dbReference type="GO" id="GO:0016616">
    <property type="term" value="F:oxidoreductase activity, acting on the CH-OH group of donors, NAD or NADP as acceptor"/>
    <property type="evidence" value="ECO:0007669"/>
    <property type="project" value="TreeGrafter"/>
</dbReference>
<dbReference type="Proteomes" id="UP001358417">
    <property type="component" value="Unassembled WGS sequence"/>
</dbReference>
<keyword evidence="2" id="KW-1185">Reference proteome</keyword>
<dbReference type="InterPro" id="IPR036291">
    <property type="entry name" value="NAD(P)-bd_dom_sf"/>
</dbReference>
<name>A0AAV9MYN5_9EURO</name>
<dbReference type="SUPFAM" id="SSF51735">
    <property type="entry name" value="NAD(P)-binding Rossmann-fold domains"/>
    <property type="match status" value="1"/>
</dbReference>
<dbReference type="AlphaFoldDB" id="A0AAV9MYN5"/>
<dbReference type="PANTHER" id="PTHR45458">
    <property type="entry name" value="SHORT-CHAIN DEHYDROGENASE/REDUCTASE SDR"/>
    <property type="match status" value="1"/>
</dbReference>
<dbReference type="InterPro" id="IPR002347">
    <property type="entry name" value="SDR_fam"/>
</dbReference>
<dbReference type="Pfam" id="PF00106">
    <property type="entry name" value="adh_short"/>
    <property type="match status" value="1"/>
</dbReference>
<sequence length="253" mass="27021">MSYQTTVLVTGAKAGIGKGLLEAYASRPNTLAVAAIRNGPESPEALALTSLPTAQGSKIVVGQYDAGDKSSAVNLVEYLTRTHGIKTLDIVVANAGILKHYGPAKEARSELIEEHFRVNTVGPILLYQATRTLLLASTQQPKFFIISSSIGSNALQDNFPLEVLAYGTSKAAVNWVASRIHREEDRLVVIAMQPGWVTTDMGIRAAESAGLTAADVPVSIEESVGGLVSFFDKADRSAHGGKFWDQKGEQVPW</sequence>
<dbReference type="PANTHER" id="PTHR45458:SF3">
    <property type="entry name" value="CHAIN DEHYDROGENASE (ATSC), PUTATIVE-RELATED"/>
    <property type="match status" value="1"/>
</dbReference>
<dbReference type="InterPro" id="IPR052184">
    <property type="entry name" value="SDR_enzymes"/>
</dbReference>
<reference evidence="1 2" key="1">
    <citation type="submission" date="2023-08" db="EMBL/GenBank/DDBJ databases">
        <title>Black Yeasts Isolated from many extreme environments.</title>
        <authorList>
            <person name="Coleine C."/>
            <person name="Stajich J.E."/>
            <person name="Selbmann L."/>
        </authorList>
    </citation>
    <scope>NUCLEOTIDE SEQUENCE [LARGE SCALE GENOMIC DNA]</scope>
    <source>
        <strain evidence="1 2">CCFEE 5792</strain>
    </source>
</reference>
<dbReference type="EMBL" id="JAVRRD010000028">
    <property type="protein sequence ID" value="KAK5046815.1"/>
    <property type="molecule type" value="Genomic_DNA"/>
</dbReference>
<gene>
    <name evidence="1" type="ORF">LTR84_007169</name>
</gene>
<dbReference type="RefSeq" id="XP_064702388.1">
    <property type="nucleotide sequence ID" value="XM_064850722.1"/>
</dbReference>
<dbReference type="GeneID" id="89975335"/>
<organism evidence="1 2">
    <name type="scientific">Exophiala bonariae</name>
    <dbReference type="NCBI Taxonomy" id="1690606"/>
    <lineage>
        <taxon>Eukaryota</taxon>
        <taxon>Fungi</taxon>
        <taxon>Dikarya</taxon>
        <taxon>Ascomycota</taxon>
        <taxon>Pezizomycotina</taxon>
        <taxon>Eurotiomycetes</taxon>
        <taxon>Chaetothyriomycetidae</taxon>
        <taxon>Chaetothyriales</taxon>
        <taxon>Herpotrichiellaceae</taxon>
        <taxon>Exophiala</taxon>
    </lineage>
</organism>
<dbReference type="PRINTS" id="PR00081">
    <property type="entry name" value="GDHRDH"/>
</dbReference>
<dbReference type="Gene3D" id="3.40.50.720">
    <property type="entry name" value="NAD(P)-binding Rossmann-like Domain"/>
    <property type="match status" value="1"/>
</dbReference>
<evidence type="ECO:0000313" key="1">
    <source>
        <dbReference type="EMBL" id="KAK5046815.1"/>
    </source>
</evidence>
<protein>
    <submittedName>
        <fullName evidence="1">Uncharacterized protein</fullName>
    </submittedName>
</protein>
<comment type="caution">
    <text evidence="1">The sequence shown here is derived from an EMBL/GenBank/DDBJ whole genome shotgun (WGS) entry which is preliminary data.</text>
</comment>
<evidence type="ECO:0000313" key="2">
    <source>
        <dbReference type="Proteomes" id="UP001358417"/>
    </source>
</evidence>
<proteinExistence type="predicted"/>